<dbReference type="FunFam" id="2.60.120.430:FF:000003">
    <property type="entry name" value="FERONIA receptor-like kinase"/>
    <property type="match status" value="1"/>
</dbReference>
<gene>
    <name evidence="15" type="ORF">NE237_014963</name>
</gene>
<dbReference type="OrthoDB" id="1903759at2759"/>
<evidence type="ECO:0000256" key="9">
    <source>
        <dbReference type="ARBA" id="ARBA00022989"/>
    </source>
</evidence>
<keyword evidence="9 12" id="KW-1133">Transmembrane helix</keyword>
<evidence type="ECO:0000256" key="2">
    <source>
        <dbReference type="ARBA" id="ARBA00022527"/>
    </source>
</evidence>
<dbReference type="GO" id="GO:0004674">
    <property type="term" value="F:protein serine/threonine kinase activity"/>
    <property type="evidence" value="ECO:0007669"/>
    <property type="project" value="UniProtKB-KW"/>
</dbReference>
<organism evidence="15 16">
    <name type="scientific">Protea cynaroides</name>
    <dbReference type="NCBI Taxonomy" id="273540"/>
    <lineage>
        <taxon>Eukaryota</taxon>
        <taxon>Viridiplantae</taxon>
        <taxon>Streptophyta</taxon>
        <taxon>Embryophyta</taxon>
        <taxon>Tracheophyta</taxon>
        <taxon>Spermatophyta</taxon>
        <taxon>Magnoliopsida</taxon>
        <taxon>Proteales</taxon>
        <taxon>Proteaceae</taxon>
        <taxon>Protea</taxon>
    </lineage>
</organism>
<keyword evidence="10 12" id="KW-0472">Membrane</keyword>
<accession>A0A9Q0QQK6</accession>
<keyword evidence="4 12" id="KW-0812">Transmembrane</keyword>
<name>A0A9Q0QQK6_9MAGN</name>
<dbReference type="EMBL" id="JAMYWD010000006">
    <property type="protein sequence ID" value="KAJ4968262.1"/>
    <property type="molecule type" value="Genomic_DNA"/>
</dbReference>
<dbReference type="InterPro" id="IPR024788">
    <property type="entry name" value="Malectin-like_Carb-bd_dom"/>
</dbReference>
<evidence type="ECO:0000256" key="12">
    <source>
        <dbReference type="SAM" id="Phobius"/>
    </source>
</evidence>
<dbReference type="PANTHER" id="PTHR34590:SF5">
    <property type="entry name" value="OS04G0586500 PROTEIN"/>
    <property type="match status" value="1"/>
</dbReference>
<keyword evidence="6" id="KW-0547">Nucleotide-binding</keyword>
<sequence>MKITQRNPLGTTHFFLFFLIHFTISTSADPLYIPSDNILINCGFPSNTTAPNGRNWITDVDSNFISSLQPNTSIASQASKQSISIPQIPYTTARIFYSQLNYSFPISPGPKFIRFYFNPASYSGPGAGFSVSAGQFTLLGNFSPSEDYVIKEFCINIEDYKLNISFTPSQGYGFVNGIEIVSMPLNLYIRNELLPFVGQLNWFEFDNYTALETVYRLNVGGNEIPPEKDTGIFRSWSEDHDYILDGEYGATSNNTEVDIQYPSTVPFYTAPENLYRSARFMGLDSKIKQLAWSFSMDTGFFYLFRFHFCEILHQITKPNQTVFYISIGNMTSGDRMDVIKWSGGNGVPMYVDYVGMVVAEGSYRGKQDLWISLYPCIEEKPEYNDAILNGLEIFKLNCTDGNLAGTNSPSTKPAWAHSGFPSRRLILVAGGAMAGGTVAICLVCFLIYRYRRSMKVMYEKCISLSANRSRYFSLAEITTSKQYEQVEL</sequence>
<reference evidence="15" key="1">
    <citation type="journal article" date="2023" name="Plant J.">
        <title>The genome of the king protea, Protea cynaroides.</title>
        <authorList>
            <person name="Chang J."/>
            <person name="Duong T.A."/>
            <person name="Schoeman C."/>
            <person name="Ma X."/>
            <person name="Roodt D."/>
            <person name="Barker N."/>
            <person name="Li Z."/>
            <person name="Van de Peer Y."/>
            <person name="Mizrachi E."/>
        </authorList>
    </citation>
    <scope>NUCLEOTIDE SEQUENCE</scope>
    <source>
        <tissue evidence="15">Young leaves</tissue>
    </source>
</reference>
<comment type="caution">
    <text evidence="15">The sequence shown here is derived from an EMBL/GenBank/DDBJ whole genome shotgun (WGS) entry which is preliminary data.</text>
</comment>
<dbReference type="AlphaFoldDB" id="A0A9Q0QQK6"/>
<keyword evidence="2" id="KW-0723">Serine/threonine-protein kinase</keyword>
<dbReference type="Proteomes" id="UP001141806">
    <property type="component" value="Unassembled WGS sequence"/>
</dbReference>
<evidence type="ECO:0000256" key="4">
    <source>
        <dbReference type="ARBA" id="ARBA00022692"/>
    </source>
</evidence>
<keyword evidence="11" id="KW-0325">Glycoprotein</keyword>
<proteinExistence type="predicted"/>
<evidence type="ECO:0000256" key="11">
    <source>
        <dbReference type="ARBA" id="ARBA00023180"/>
    </source>
</evidence>
<evidence type="ECO:0000256" key="7">
    <source>
        <dbReference type="ARBA" id="ARBA00022777"/>
    </source>
</evidence>
<keyword evidence="7" id="KW-0418">Kinase</keyword>
<evidence type="ECO:0000313" key="15">
    <source>
        <dbReference type="EMBL" id="KAJ4968262.1"/>
    </source>
</evidence>
<keyword evidence="8" id="KW-0067">ATP-binding</keyword>
<feature type="signal peptide" evidence="13">
    <location>
        <begin position="1"/>
        <end position="28"/>
    </location>
</feature>
<feature type="chain" id="PRO_5040448090" description="Malectin-like domain-containing protein" evidence="13">
    <location>
        <begin position="29"/>
        <end position="488"/>
    </location>
</feature>
<dbReference type="GO" id="GO:0016020">
    <property type="term" value="C:membrane"/>
    <property type="evidence" value="ECO:0007669"/>
    <property type="project" value="UniProtKB-SubCell"/>
</dbReference>
<evidence type="ECO:0000256" key="3">
    <source>
        <dbReference type="ARBA" id="ARBA00022679"/>
    </source>
</evidence>
<dbReference type="GO" id="GO:0005524">
    <property type="term" value="F:ATP binding"/>
    <property type="evidence" value="ECO:0007669"/>
    <property type="project" value="UniProtKB-KW"/>
</dbReference>
<dbReference type="Pfam" id="PF12819">
    <property type="entry name" value="Malectin_like"/>
    <property type="match status" value="1"/>
</dbReference>
<evidence type="ECO:0000256" key="5">
    <source>
        <dbReference type="ARBA" id="ARBA00022729"/>
    </source>
</evidence>
<evidence type="ECO:0000256" key="10">
    <source>
        <dbReference type="ARBA" id="ARBA00023136"/>
    </source>
</evidence>
<evidence type="ECO:0000259" key="14">
    <source>
        <dbReference type="Pfam" id="PF12819"/>
    </source>
</evidence>
<dbReference type="FunFam" id="2.60.120.430:FF:000007">
    <property type="entry name" value="FERONIA receptor-like kinase"/>
    <property type="match status" value="1"/>
</dbReference>
<keyword evidence="3" id="KW-0808">Transferase</keyword>
<comment type="subcellular location">
    <subcellularLocation>
        <location evidence="1">Membrane</location>
        <topology evidence="1">Single-pass type I membrane protein</topology>
    </subcellularLocation>
</comment>
<protein>
    <recommendedName>
        <fullName evidence="14">Malectin-like domain-containing protein</fullName>
    </recommendedName>
</protein>
<evidence type="ECO:0000256" key="6">
    <source>
        <dbReference type="ARBA" id="ARBA00022741"/>
    </source>
</evidence>
<dbReference type="InterPro" id="IPR045272">
    <property type="entry name" value="ANXUR1/2-like"/>
</dbReference>
<evidence type="ECO:0000256" key="1">
    <source>
        <dbReference type="ARBA" id="ARBA00004479"/>
    </source>
</evidence>
<feature type="transmembrane region" description="Helical" evidence="12">
    <location>
        <begin position="425"/>
        <end position="448"/>
    </location>
</feature>
<keyword evidence="16" id="KW-1185">Reference proteome</keyword>
<keyword evidence="5 13" id="KW-0732">Signal</keyword>
<feature type="domain" description="Malectin-like" evidence="14">
    <location>
        <begin position="40"/>
        <end position="395"/>
    </location>
</feature>
<dbReference type="GO" id="GO:0004714">
    <property type="term" value="F:transmembrane receptor protein tyrosine kinase activity"/>
    <property type="evidence" value="ECO:0007669"/>
    <property type="project" value="InterPro"/>
</dbReference>
<dbReference type="Gene3D" id="2.60.120.430">
    <property type="entry name" value="Galactose-binding lectin"/>
    <property type="match status" value="2"/>
</dbReference>
<dbReference type="PANTHER" id="PTHR34590">
    <property type="entry name" value="OS03G0124300 PROTEIN-RELATED"/>
    <property type="match status" value="1"/>
</dbReference>
<evidence type="ECO:0000256" key="13">
    <source>
        <dbReference type="SAM" id="SignalP"/>
    </source>
</evidence>
<evidence type="ECO:0000313" key="16">
    <source>
        <dbReference type="Proteomes" id="UP001141806"/>
    </source>
</evidence>
<evidence type="ECO:0000256" key="8">
    <source>
        <dbReference type="ARBA" id="ARBA00022840"/>
    </source>
</evidence>